<dbReference type="AlphaFoldDB" id="A0A840FQG4"/>
<reference evidence="1 2" key="1">
    <citation type="submission" date="2020-08" db="EMBL/GenBank/DDBJ databases">
        <title>Genomic Encyclopedia of Type Strains, Phase IV (KMG-IV): sequencing the most valuable type-strain genomes for metagenomic binning, comparative biology and taxonomic classification.</title>
        <authorList>
            <person name="Goeker M."/>
        </authorList>
    </citation>
    <scope>NUCLEOTIDE SEQUENCE [LARGE SCALE GENOMIC DNA]</scope>
    <source>
        <strain evidence="1 2">YC6723</strain>
    </source>
</reference>
<dbReference type="EMBL" id="JACIEV010000013">
    <property type="protein sequence ID" value="MBB4155505.1"/>
    <property type="molecule type" value="Genomic_DNA"/>
</dbReference>
<evidence type="ECO:0008006" key="3">
    <source>
        <dbReference type="Google" id="ProtNLM"/>
    </source>
</evidence>
<dbReference type="SUPFAM" id="SSF54909">
    <property type="entry name" value="Dimeric alpha+beta barrel"/>
    <property type="match status" value="1"/>
</dbReference>
<protein>
    <recommendedName>
        <fullName evidence="3">Antibiotic biosynthesis monooxygenase</fullName>
    </recommendedName>
</protein>
<evidence type="ECO:0000313" key="1">
    <source>
        <dbReference type="EMBL" id="MBB4155505.1"/>
    </source>
</evidence>
<keyword evidence="2" id="KW-1185">Reference proteome</keyword>
<dbReference type="InterPro" id="IPR011008">
    <property type="entry name" value="Dimeric_a/b-barrel"/>
</dbReference>
<dbReference type="Gene3D" id="3.30.70.100">
    <property type="match status" value="1"/>
</dbReference>
<dbReference type="Proteomes" id="UP000529795">
    <property type="component" value="Unassembled WGS sequence"/>
</dbReference>
<accession>A0A840FQG4</accession>
<name>A0A840FQG4_9SPHN</name>
<organism evidence="1 2">
    <name type="scientific">Sphingomonas jinjuensis</name>
    <dbReference type="NCBI Taxonomy" id="535907"/>
    <lineage>
        <taxon>Bacteria</taxon>
        <taxon>Pseudomonadati</taxon>
        <taxon>Pseudomonadota</taxon>
        <taxon>Alphaproteobacteria</taxon>
        <taxon>Sphingomonadales</taxon>
        <taxon>Sphingomonadaceae</taxon>
        <taxon>Sphingomonas</taxon>
    </lineage>
</organism>
<sequence>MAKLALHVPLTTKPGRETDVAAFLRSALPLVNEEPGTLTWYAIEIAAGECAIVDLRQRSGSPDPSRR</sequence>
<proteinExistence type="predicted"/>
<gene>
    <name evidence="1" type="ORF">GGQ80_003430</name>
</gene>
<evidence type="ECO:0000313" key="2">
    <source>
        <dbReference type="Proteomes" id="UP000529795"/>
    </source>
</evidence>
<comment type="caution">
    <text evidence="1">The sequence shown here is derived from an EMBL/GenBank/DDBJ whole genome shotgun (WGS) entry which is preliminary data.</text>
</comment>